<protein>
    <submittedName>
        <fullName evidence="1">Uncharacterized protein</fullName>
    </submittedName>
</protein>
<keyword evidence="2" id="KW-1185">Reference proteome</keyword>
<evidence type="ECO:0000313" key="2">
    <source>
        <dbReference type="Proteomes" id="UP000655443"/>
    </source>
</evidence>
<accession>A0A919D382</accession>
<organism evidence="1 2">
    <name type="scientific">Streptomyces alanosinicus</name>
    <dbReference type="NCBI Taxonomy" id="68171"/>
    <lineage>
        <taxon>Bacteria</taxon>
        <taxon>Bacillati</taxon>
        <taxon>Actinomycetota</taxon>
        <taxon>Actinomycetes</taxon>
        <taxon>Kitasatosporales</taxon>
        <taxon>Streptomycetaceae</taxon>
        <taxon>Streptomyces</taxon>
    </lineage>
</organism>
<reference evidence="1" key="1">
    <citation type="journal article" date="2014" name="Int. J. Syst. Evol. Microbiol.">
        <title>Complete genome sequence of Corynebacterium casei LMG S-19264T (=DSM 44701T), isolated from a smear-ripened cheese.</title>
        <authorList>
            <consortium name="US DOE Joint Genome Institute (JGI-PGF)"/>
            <person name="Walter F."/>
            <person name="Albersmeier A."/>
            <person name="Kalinowski J."/>
            <person name="Ruckert C."/>
        </authorList>
    </citation>
    <scope>NUCLEOTIDE SEQUENCE</scope>
    <source>
        <strain evidence="1">JCM 4714</strain>
    </source>
</reference>
<dbReference type="AlphaFoldDB" id="A0A919D382"/>
<proteinExistence type="predicted"/>
<sequence>MMALPAGALGQFMRRSRSIPGWSHSVDKLCGHSCHTMLSLPLTRCSPRRRPHRTATTDDPCPNSPWLAEIPTCAPVI</sequence>
<evidence type="ECO:0000313" key="1">
    <source>
        <dbReference type="EMBL" id="GHE02554.1"/>
    </source>
</evidence>
<gene>
    <name evidence="1" type="ORF">GCM10010339_26230</name>
</gene>
<reference evidence="1" key="2">
    <citation type="submission" date="2020-09" db="EMBL/GenBank/DDBJ databases">
        <authorList>
            <person name="Sun Q."/>
            <person name="Ohkuma M."/>
        </authorList>
    </citation>
    <scope>NUCLEOTIDE SEQUENCE</scope>
    <source>
        <strain evidence="1">JCM 4714</strain>
    </source>
</reference>
<name>A0A919D382_9ACTN</name>
<comment type="caution">
    <text evidence="1">The sequence shown here is derived from an EMBL/GenBank/DDBJ whole genome shotgun (WGS) entry which is preliminary data.</text>
</comment>
<dbReference type="Proteomes" id="UP000655443">
    <property type="component" value="Unassembled WGS sequence"/>
</dbReference>
<dbReference type="EMBL" id="BMVG01000004">
    <property type="protein sequence ID" value="GHE02554.1"/>
    <property type="molecule type" value="Genomic_DNA"/>
</dbReference>